<comment type="caution">
    <text evidence="5">The sequence shown here is derived from an EMBL/GenBank/DDBJ whole genome shotgun (WGS) entry which is preliminary data.</text>
</comment>
<evidence type="ECO:0000256" key="1">
    <source>
        <dbReference type="ARBA" id="ARBA00022741"/>
    </source>
</evidence>
<evidence type="ECO:0000256" key="3">
    <source>
        <dbReference type="ARBA" id="ARBA00022840"/>
    </source>
</evidence>
<sequence length="312" mass="34890">MIRVLDGGLFTTVQDRGRFGLGEFGIPKSGTMDDFSYELGNILVGNFDGEAALEFTQKAGVYEFLSDCIIVLAGVDFGFSINDEPVEVFKTYFAKKGSILKDLGSKAGYRSYLSVAGGIDVPLELGSRSTFVRGGIGGINGRKLQKGDLLRIGENRFRLKRPIRLGKKEQPDFDISRIRIIPSPRMKNIENFLNVKYNVTMNIDRMGIRLKNSEKISSNIEYDIISEPVLPGVVQINNSGEPTILMNDCQTTGGYRILGYVIDADLYKVAQLRPKDSISFELIDFNQACAIISKRNNMYRRLKIAVELSYEY</sequence>
<dbReference type="SMART" id="SM00797">
    <property type="entry name" value="AHS2"/>
    <property type="match status" value="1"/>
</dbReference>
<dbReference type="NCBIfam" id="TIGR00724">
    <property type="entry name" value="urea_amlyse_rel"/>
    <property type="match status" value="1"/>
</dbReference>
<dbReference type="EMBL" id="PNIN01000026">
    <property type="protein sequence ID" value="PMP72204.1"/>
    <property type="molecule type" value="Genomic_DNA"/>
</dbReference>
<dbReference type="GO" id="GO:0016787">
    <property type="term" value="F:hydrolase activity"/>
    <property type="evidence" value="ECO:0007669"/>
    <property type="project" value="UniProtKB-KW"/>
</dbReference>
<feature type="domain" description="Carboxyltransferase" evidence="4">
    <location>
        <begin position="23"/>
        <end position="298"/>
    </location>
</feature>
<reference evidence="5 6" key="1">
    <citation type="submission" date="2018-01" db="EMBL/GenBank/DDBJ databases">
        <title>Metagenomic assembled genomes from two thermal pools in the Uzon Caldera, Kamchatka, Russia.</title>
        <authorList>
            <person name="Wilkins L."/>
            <person name="Ettinger C."/>
        </authorList>
    </citation>
    <scope>NUCLEOTIDE SEQUENCE [LARGE SCALE GENOMIC DNA]</scope>
    <source>
        <strain evidence="5">ZAV-05</strain>
    </source>
</reference>
<keyword evidence="1" id="KW-0547">Nucleotide-binding</keyword>
<gene>
    <name evidence="5" type="ORF">C0187_02205</name>
</gene>
<protein>
    <submittedName>
        <fullName evidence="5">KipI antagonist</fullName>
    </submittedName>
</protein>
<accession>A0A2J6WP78</accession>
<dbReference type="Pfam" id="PF02626">
    <property type="entry name" value="CT_A_B"/>
    <property type="match status" value="1"/>
</dbReference>
<dbReference type="InterPro" id="IPR052708">
    <property type="entry name" value="PxpC"/>
</dbReference>
<evidence type="ECO:0000256" key="2">
    <source>
        <dbReference type="ARBA" id="ARBA00022801"/>
    </source>
</evidence>
<dbReference type="InterPro" id="IPR029000">
    <property type="entry name" value="Cyclophilin-like_dom_sf"/>
</dbReference>
<dbReference type="InterPro" id="IPR003778">
    <property type="entry name" value="CT_A_B"/>
</dbReference>
<dbReference type="PANTHER" id="PTHR43309">
    <property type="entry name" value="5-OXOPROLINASE SUBUNIT C"/>
    <property type="match status" value="1"/>
</dbReference>
<dbReference type="Proteomes" id="UP000242881">
    <property type="component" value="Unassembled WGS sequence"/>
</dbReference>
<proteinExistence type="predicted"/>
<organism evidence="5 6">
    <name type="scientific">Calditerrivibrio nitroreducens</name>
    <dbReference type="NCBI Taxonomy" id="477976"/>
    <lineage>
        <taxon>Bacteria</taxon>
        <taxon>Pseudomonadati</taxon>
        <taxon>Deferribacterota</taxon>
        <taxon>Deferribacteres</taxon>
        <taxon>Deferribacterales</taxon>
        <taxon>Calditerrivibrionaceae</taxon>
    </lineage>
</organism>
<keyword evidence="3" id="KW-0067">ATP-binding</keyword>
<evidence type="ECO:0000313" key="6">
    <source>
        <dbReference type="Proteomes" id="UP000242881"/>
    </source>
</evidence>
<name>A0A2J6WP78_9BACT</name>
<dbReference type="Gene3D" id="2.40.100.10">
    <property type="entry name" value="Cyclophilin-like"/>
    <property type="match status" value="1"/>
</dbReference>
<dbReference type="GO" id="GO:0005524">
    <property type="term" value="F:ATP binding"/>
    <property type="evidence" value="ECO:0007669"/>
    <property type="project" value="UniProtKB-KW"/>
</dbReference>
<keyword evidence="2" id="KW-0378">Hydrolase</keyword>
<dbReference type="PANTHER" id="PTHR43309:SF5">
    <property type="entry name" value="5-OXOPROLINASE SUBUNIT C"/>
    <property type="match status" value="1"/>
</dbReference>
<evidence type="ECO:0000313" key="5">
    <source>
        <dbReference type="EMBL" id="PMP72204.1"/>
    </source>
</evidence>
<evidence type="ECO:0000259" key="4">
    <source>
        <dbReference type="SMART" id="SM00797"/>
    </source>
</evidence>
<dbReference type="SUPFAM" id="SSF50891">
    <property type="entry name" value="Cyclophilin-like"/>
    <property type="match status" value="1"/>
</dbReference>
<dbReference type="AlphaFoldDB" id="A0A2J6WP78"/>